<dbReference type="PROSITE" id="PS52015">
    <property type="entry name" value="TONB_CTD"/>
    <property type="match status" value="1"/>
</dbReference>
<keyword evidence="9" id="KW-0472">Membrane</keyword>
<dbReference type="InterPro" id="IPR051045">
    <property type="entry name" value="TonB-dependent_transducer"/>
</dbReference>
<dbReference type="GO" id="GO:0055085">
    <property type="term" value="P:transmembrane transport"/>
    <property type="evidence" value="ECO:0007669"/>
    <property type="project" value="InterPro"/>
</dbReference>
<dbReference type="PANTHER" id="PTHR33446">
    <property type="entry name" value="PROTEIN TONB-RELATED"/>
    <property type="match status" value="1"/>
</dbReference>
<keyword evidence="6" id="KW-0812">Transmembrane</keyword>
<evidence type="ECO:0000256" key="7">
    <source>
        <dbReference type="ARBA" id="ARBA00022927"/>
    </source>
</evidence>
<keyword evidence="3" id="KW-0813">Transport</keyword>
<sequence length="139" mass="15082">MMSTYKNIKRQLGISIILGVALFLVGSLINPTTVNAQDDKVYTVVDKMPEIKGGLPALYKEIDYPKEARRKGISGRVYLQVIVDENGDVQDPKVLKGIGGGCGEAAIDAIKDVKFTPGQQGGKAVKVKYSLPVTFRIEN</sequence>
<dbReference type="InterPro" id="IPR037682">
    <property type="entry name" value="TonB_C"/>
</dbReference>
<proteinExistence type="inferred from homology"/>
<gene>
    <name evidence="11" type="ORF">G3569_03510</name>
</gene>
<dbReference type="GO" id="GO:0031992">
    <property type="term" value="F:energy transducer activity"/>
    <property type="evidence" value="ECO:0007669"/>
    <property type="project" value="TreeGrafter"/>
</dbReference>
<evidence type="ECO:0000256" key="2">
    <source>
        <dbReference type="ARBA" id="ARBA00006555"/>
    </source>
</evidence>
<dbReference type="Gene3D" id="3.30.1150.10">
    <property type="match status" value="1"/>
</dbReference>
<evidence type="ECO:0000259" key="10">
    <source>
        <dbReference type="PROSITE" id="PS52015"/>
    </source>
</evidence>
<evidence type="ECO:0000256" key="5">
    <source>
        <dbReference type="ARBA" id="ARBA00022519"/>
    </source>
</evidence>
<dbReference type="SUPFAM" id="SSF74653">
    <property type="entry name" value="TolA/TonB C-terminal domain"/>
    <property type="match status" value="1"/>
</dbReference>
<keyword evidence="4" id="KW-1003">Cell membrane</keyword>
<evidence type="ECO:0000256" key="3">
    <source>
        <dbReference type="ARBA" id="ARBA00022448"/>
    </source>
</evidence>
<dbReference type="NCBIfam" id="TIGR01352">
    <property type="entry name" value="tonB_Cterm"/>
    <property type="match status" value="1"/>
</dbReference>
<evidence type="ECO:0000313" key="12">
    <source>
        <dbReference type="Proteomes" id="UP000479132"/>
    </source>
</evidence>
<keyword evidence="12" id="KW-1185">Reference proteome</keyword>
<evidence type="ECO:0000256" key="6">
    <source>
        <dbReference type="ARBA" id="ARBA00022692"/>
    </source>
</evidence>
<protein>
    <submittedName>
        <fullName evidence="11">Energy transducer TonB</fullName>
    </submittedName>
</protein>
<keyword evidence="8" id="KW-1133">Transmembrane helix</keyword>
<dbReference type="Proteomes" id="UP000479132">
    <property type="component" value="Unassembled WGS sequence"/>
</dbReference>
<dbReference type="PANTHER" id="PTHR33446:SF2">
    <property type="entry name" value="PROTEIN TONB"/>
    <property type="match status" value="1"/>
</dbReference>
<accession>A0A6M1T5Z2</accession>
<comment type="subcellular location">
    <subcellularLocation>
        <location evidence="1">Cell inner membrane</location>
        <topology evidence="1">Single-pass membrane protein</topology>
        <orientation evidence="1">Periplasmic side</orientation>
    </subcellularLocation>
</comment>
<dbReference type="GO" id="GO:0015031">
    <property type="term" value="P:protein transport"/>
    <property type="evidence" value="ECO:0007669"/>
    <property type="project" value="UniProtKB-KW"/>
</dbReference>
<evidence type="ECO:0000256" key="4">
    <source>
        <dbReference type="ARBA" id="ARBA00022475"/>
    </source>
</evidence>
<comment type="similarity">
    <text evidence="2">Belongs to the TonB family.</text>
</comment>
<name>A0A6M1T5Z2_9BACT</name>
<keyword evidence="5" id="KW-0997">Cell inner membrane</keyword>
<dbReference type="EMBL" id="JAALLS010000003">
    <property type="protein sequence ID" value="NGP87411.1"/>
    <property type="molecule type" value="Genomic_DNA"/>
</dbReference>
<evidence type="ECO:0000256" key="9">
    <source>
        <dbReference type="ARBA" id="ARBA00023136"/>
    </source>
</evidence>
<evidence type="ECO:0000256" key="8">
    <source>
        <dbReference type="ARBA" id="ARBA00022989"/>
    </source>
</evidence>
<keyword evidence="7" id="KW-0653">Protein transport</keyword>
<evidence type="ECO:0000256" key="1">
    <source>
        <dbReference type="ARBA" id="ARBA00004383"/>
    </source>
</evidence>
<dbReference type="AlphaFoldDB" id="A0A6M1T5Z2"/>
<dbReference type="InterPro" id="IPR006260">
    <property type="entry name" value="TonB/TolA_C"/>
</dbReference>
<evidence type="ECO:0000313" key="11">
    <source>
        <dbReference type="EMBL" id="NGP87411.1"/>
    </source>
</evidence>
<comment type="caution">
    <text evidence="11">The sequence shown here is derived from an EMBL/GenBank/DDBJ whole genome shotgun (WGS) entry which is preliminary data.</text>
</comment>
<dbReference type="Pfam" id="PF03544">
    <property type="entry name" value="TonB_C"/>
    <property type="match status" value="1"/>
</dbReference>
<reference evidence="11 12" key="1">
    <citation type="submission" date="2020-02" db="EMBL/GenBank/DDBJ databases">
        <title>Aliifodinibius halophilus 2W32, complete genome.</title>
        <authorList>
            <person name="Li Y."/>
            <person name="Wu S."/>
        </authorList>
    </citation>
    <scope>NUCLEOTIDE SEQUENCE [LARGE SCALE GENOMIC DNA]</scope>
    <source>
        <strain evidence="11 12">2W32</strain>
    </source>
</reference>
<dbReference type="RefSeq" id="WP_165266143.1">
    <property type="nucleotide sequence ID" value="NZ_JAALLS010000003.1"/>
</dbReference>
<feature type="domain" description="TonB C-terminal" evidence="10">
    <location>
        <begin position="49"/>
        <end position="139"/>
    </location>
</feature>
<organism evidence="11 12">
    <name type="scientific">Fodinibius halophilus</name>
    <dbReference type="NCBI Taxonomy" id="1736908"/>
    <lineage>
        <taxon>Bacteria</taxon>
        <taxon>Pseudomonadati</taxon>
        <taxon>Balneolota</taxon>
        <taxon>Balneolia</taxon>
        <taxon>Balneolales</taxon>
        <taxon>Balneolaceae</taxon>
        <taxon>Fodinibius</taxon>
    </lineage>
</organism>
<dbReference type="GO" id="GO:0098797">
    <property type="term" value="C:plasma membrane protein complex"/>
    <property type="evidence" value="ECO:0007669"/>
    <property type="project" value="TreeGrafter"/>
</dbReference>